<evidence type="ECO:0000313" key="3">
    <source>
        <dbReference type="Proteomes" id="UP001213979"/>
    </source>
</evidence>
<dbReference type="EMBL" id="JARTLI010000020">
    <property type="protein sequence ID" value="MED5052442.1"/>
    <property type="molecule type" value="Genomic_DNA"/>
</dbReference>
<dbReference type="Proteomes" id="UP001213979">
    <property type="component" value="Unassembled WGS sequence"/>
</dbReference>
<dbReference type="Proteomes" id="UP001339962">
    <property type="component" value="Unassembled WGS sequence"/>
</dbReference>
<proteinExistence type="predicted"/>
<reference evidence="1 3" key="1">
    <citation type="submission" date="2023-01" db="EMBL/GenBank/DDBJ databases">
        <title>Genome-based reclassification of Anoxybacillus geothermalis as a later heterotypic synonym of Anoxybacillus rupiensis.</title>
        <authorList>
            <person name="Inan Bektas K."/>
            <person name="Canakci S."/>
            <person name="Belduz A.A."/>
            <person name="Guler H.H."/>
        </authorList>
    </citation>
    <scope>NUCLEOTIDE SEQUENCE [LARGE SCALE GENOMIC DNA]</scope>
    <source>
        <strain evidence="1 3">DSM 17127</strain>
    </source>
</reference>
<protein>
    <submittedName>
        <fullName evidence="2">Uncharacterized protein</fullName>
    </submittedName>
</protein>
<dbReference type="EMBL" id="JAQOTG010000015">
    <property type="protein sequence ID" value="MDE8564955.1"/>
    <property type="molecule type" value="Genomic_DNA"/>
</dbReference>
<accession>A0ABD5IWT5</accession>
<keyword evidence="3" id="KW-1185">Reference proteome</keyword>
<evidence type="ECO:0000313" key="4">
    <source>
        <dbReference type="Proteomes" id="UP001339962"/>
    </source>
</evidence>
<evidence type="ECO:0000313" key="1">
    <source>
        <dbReference type="EMBL" id="MDE8564955.1"/>
    </source>
</evidence>
<gene>
    <name evidence="2" type="ORF">P9850_11330</name>
    <name evidence="1" type="ORF">PNH38_13910</name>
</gene>
<dbReference type="RefSeq" id="WP_044742777.1">
    <property type="nucleotide sequence ID" value="NZ_JAHSSG010000019.1"/>
</dbReference>
<dbReference type="AlphaFoldDB" id="A0ABD5IWT5"/>
<comment type="caution">
    <text evidence="2">The sequence shown here is derived from an EMBL/GenBank/DDBJ whole genome shotgun (WGS) entry which is preliminary data.</text>
</comment>
<organism evidence="2 4">
    <name type="scientific">Anoxybacteroides rupiense</name>
    <dbReference type="NCBI Taxonomy" id="311460"/>
    <lineage>
        <taxon>Bacteria</taxon>
        <taxon>Bacillati</taxon>
        <taxon>Bacillota</taxon>
        <taxon>Bacilli</taxon>
        <taxon>Bacillales</taxon>
        <taxon>Anoxybacillaceae</taxon>
        <taxon>Anoxybacteroides</taxon>
    </lineage>
</organism>
<sequence>MKLNLGGLGNSAQAAELINRINEAVKSLGNGKLTTNNTASTAAPSTAQASTQQVSAQQVIDPDFGLSISLTTPLGTISFSFDLDLPEVDLTEILNILLSVIEAVLCALFPTLDICTP</sequence>
<evidence type="ECO:0000313" key="2">
    <source>
        <dbReference type="EMBL" id="MED5052442.1"/>
    </source>
</evidence>
<name>A0ABD5IWT5_9BACL</name>
<reference evidence="2 4" key="2">
    <citation type="submission" date="2023-03" db="EMBL/GenBank/DDBJ databases">
        <title>Bacillus Genome Sequencing.</title>
        <authorList>
            <person name="Dunlap C."/>
        </authorList>
    </citation>
    <scope>NUCLEOTIDE SEQUENCE [LARGE SCALE GENOMIC DNA]</scope>
    <source>
        <strain evidence="2 4">NRS-38</strain>
    </source>
</reference>